<dbReference type="KEGG" id="mok:Metok_0651"/>
<accession>F8ALS2</accession>
<evidence type="ECO:0000313" key="2">
    <source>
        <dbReference type="Proteomes" id="UP000009296"/>
    </source>
</evidence>
<dbReference type="EMBL" id="CP002792">
    <property type="protein sequence ID" value="AEH06630.1"/>
    <property type="molecule type" value="Genomic_DNA"/>
</dbReference>
<reference evidence="1" key="1">
    <citation type="submission" date="2011-05" db="EMBL/GenBank/DDBJ databases">
        <title>Complete sequence of chromosome of Methanothermococcus okinawensis IH1.</title>
        <authorList>
            <consortium name="US DOE Joint Genome Institute"/>
            <person name="Lucas S."/>
            <person name="Han J."/>
            <person name="Lapidus A."/>
            <person name="Cheng J.-F."/>
            <person name="Goodwin L."/>
            <person name="Pitluck S."/>
            <person name="Peters L."/>
            <person name="Mikhailova N."/>
            <person name="Held B."/>
            <person name="Han C."/>
            <person name="Tapia R."/>
            <person name="Land M."/>
            <person name="Hauser L."/>
            <person name="Kyrpides N."/>
            <person name="Ivanova N."/>
            <person name="Pagani I."/>
            <person name="Sieprawska-Lupa M."/>
            <person name="Takai K."/>
            <person name="Miyazaki J."/>
            <person name="Whitman W."/>
            <person name="Woyke T."/>
        </authorList>
    </citation>
    <scope>NUCLEOTIDE SEQUENCE [LARGE SCALE GENOMIC DNA]</scope>
    <source>
        <strain evidence="1">IH1</strain>
    </source>
</reference>
<dbReference type="AlphaFoldDB" id="F8ALS2"/>
<dbReference type="Proteomes" id="UP000009296">
    <property type="component" value="Chromosome"/>
</dbReference>
<name>F8ALS2_METOI</name>
<proteinExistence type="predicted"/>
<dbReference type="Gene3D" id="3.40.50.1400">
    <property type="match status" value="1"/>
</dbReference>
<organism evidence="1 2">
    <name type="scientific">Methanothermococcus okinawensis (strain DSM 14208 / JCM 11175 / IH1)</name>
    <dbReference type="NCBI Taxonomy" id="647113"/>
    <lineage>
        <taxon>Archaea</taxon>
        <taxon>Methanobacteriati</taxon>
        <taxon>Methanobacteriota</taxon>
        <taxon>Methanomada group</taxon>
        <taxon>Methanococci</taxon>
        <taxon>Methanococcales</taxon>
        <taxon>Methanococcaceae</taxon>
        <taxon>Methanothermococcus</taxon>
    </lineage>
</organism>
<dbReference type="HOGENOM" id="CLU_3362570_0_0_2"/>
<dbReference type="SUPFAM" id="SSF53800">
    <property type="entry name" value="Chelatase"/>
    <property type="match status" value="1"/>
</dbReference>
<protein>
    <submittedName>
        <fullName evidence="1">Sirohydrochlorin cobaltochelatase</fullName>
    </submittedName>
</protein>
<gene>
    <name evidence="1" type="ordered locus">Metok_0651</name>
</gene>
<dbReference type="eggNOG" id="arCOG02246">
    <property type="taxonomic scope" value="Archaea"/>
</dbReference>
<dbReference type="STRING" id="647113.Metok_0651"/>
<keyword evidence="2" id="KW-1185">Reference proteome</keyword>
<evidence type="ECO:0000313" key="1">
    <source>
        <dbReference type="EMBL" id="AEH06630.1"/>
    </source>
</evidence>
<sequence>MEALVLIGHGSRLPYSKEIVSEIAEKIKEKTYTLL</sequence>